<organism evidence="2">
    <name type="scientific">marine sediment metagenome</name>
    <dbReference type="NCBI Taxonomy" id="412755"/>
    <lineage>
        <taxon>unclassified sequences</taxon>
        <taxon>metagenomes</taxon>
        <taxon>ecological metagenomes</taxon>
    </lineage>
</organism>
<dbReference type="InterPro" id="IPR051231">
    <property type="entry name" value="SOSS-B"/>
</dbReference>
<dbReference type="GO" id="GO:0003677">
    <property type="term" value="F:DNA binding"/>
    <property type="evidence" value="ECO:0007669"/>
    <property type="project" value="UniProtKB-KW"/>
</dbReference>
<sequence length="284" mass="32086">AKTAGLEKEEIEKRVEIKREKLSGLISKEGAAQVIAAELGISFNNEKLKIDELLPGMRRVNVVGKVINLISVRTFTTKKGEEGKVANLLLADDTSNIRIVLWDLNHVELIEKGEIVEGKVIEITNANMRDNELHLGNFSELKLSNEVLEDVKTERVVKEKNIIDFKTNDSVNVRAFIVQAFEPRFFNVCSECKKKVVPEAEDFVCGEHGKVIPEKRALINIVLDDGTETIRSVLFHERLSDLGLTELEDTEKLSNQKENILGKEMIFSGNVRINKFFNNPEFII</sequence>
<evidence type="ECO:0008006" key="3">
    <source>
        <dbReference type="Google" id="ProtNLM"/>
    </source>
</evidence>
<gene>
    <name evidence="2" type="ORF">S03H2_07807</name>
</gene>
<dbReference type="GO" id="GO:0000724">
    <property type="term" value="P:double-strand break repair via homologous recombination"/>
    <property type="evidence" value="ECO:0007669"/>
    <property type="project" value="TreeGrafter"/>
</dbReference>
<protein>
    <recommendedName>
        <fullName evidence="3">OB domain-containing protein</fullName>
    </recommendedName>
</protein>
<comment type="caution">
    <text evidence="2">The sequence shown here is derived from an EMBL/GenBank/DDBJ whole genome shotgun (WGS) entry which is preliminary data.</text>
</comment>
<dbReference type="CDD" id="cd04491">
    <property type="entry name" value="SoSSB_OBF"/>
    <property type="match status" value="1"/>
</dbReference>
<feature type="non-terminal residue" evidence="2">
    <location>
        <position position="284"/>
    </location>
</feature>
<dbReference type="InterPro" id="IPR012340">
    <property type="entry name" value="NA-bd_OB-fold"/>
</dbReference>
<dbReference type="PANTHER" id="PTHR13356:SF0">
    <property type="entry name" value="SOSS COMPLEX SUBUNIT B HOMOLOG"/>
    <property type="match status" value="1"/>
</dbReference>
<dbReference type="PANTHER" id="PTHR13356">
    <property type="entry name" value="OB FOLD NUCLEIC ACID BINDING PROTEIN-RELATED"/>
    <property type="match status" value="1"/>
</dbReference>
<accession>X1FZG0</accession>
<proteinExistence type="predicted"/>
<evidence type="ECO:0000256" key="1">
    <source>
        <dbReference type="ARBA" id="ARBA00023125"/>
    </source>
</evidence>
<keyword evidence="1" id="KW-0238">DNA-binding</keyword>
<dbReference type="GO" id="GO:0010212">
    <property type="term" value="P:response to ionizing radiation"/>
    <property type="evidence" value="ECO:0007669"/>
    <property type="project" value="TreeGrafter"/>
</dbReference>
<dbReference type="Gene3D" id="2.40.50.140">
    <property type="entry name" value="Nucleic acid-binding proteins"/>
    <property type="match status" value="2"/>
</dbReference>
<evidence type="ECO:0000313" key="2">
    <source>
        <dbReference type="EMBL" id="GAH26143.1"/>
    </source>
</evidence>
<reference evidence="2" key="1">
    <citation type="journal article" date="2014" name="Front. Microbiol.">
        <title>High frequency of phylogenetically diverse reductive dehalogenase-homologous genes in deep subseafloor sedimentary metagenomes.</title>
        <authorList>
            <person name="Kawai M."/>
            <person name="Futagami T."/>
            <person name="Toyoda A."/>
            <person name="Takaki Y."/>
            <person name="Nishi S."/>
            <person name="Hori S."/>
            <person name="Arai W."/>
            <person name="Tsubouchi T."/>
            <person name="Morono Y."/>
            <person name="Uchiyama I."/>
            <person name="Ito T."/>
            <person name="Fujiyama A."/>
            <person name="Inagaki F."/>
            <person name="Takami H."/>
        </authorList>
    </citation>
    <scope>NUCLEOTIDE SEQUENCE</scope>
    <source>
        <strain evidence="2">Expedition CK06-06</strain>
    </source>
</reference>
<dbReference type="SUPFAM" id="SSF50249">
    <property type="entry name" value="Nucleic acid-binding proteins"/>
    <property type="match status" value="2"/>
</dbReference>
<dbReference type="AlphaFoldDB" id="X1FZG0"/>
<dbReference type="EMBL" id="BARU01003669">
    <property type="protein sequence ID" value="GAH26143.1"/>
    <property type="molecule type" value="Genomic_DNA"/>
</dbReference>
<feature type="non-terminal residue" evidence="2">
    <location>
        <position position="1"/>
    </location>
</feature>
<name>X1FZG0_9ZZZZ</name>